<organism evidence="2 3">
    <name type="scientific">Brachionus plicatilis</name>
    <name type="common">Marine rotifer</name>
    <name type="synonym">Brachionus muelleri</name>
    <dbReference type="NCBI Taxonomy" id="10195"/>
    <lineage>
        <taxon>Eukaryota</taxon>
        <taxon>Metazoa</taxon>
        <taxon>Spiralia</taxon>
        <taxon>Gnathifera</taxon>
        <taxon>Rotifera</taxon>
        <taxon>Eurotatoria</taxon>
        <taxon>Monogononta</taxon>
        <taxon>Pseudotrocha</taxon>
        <taxon>Ploima</taxon>
        <taxon>Brachionidae</taxon>
        <taxon>Brachionus</taxon>
    </lineage>
</organism>
<dbReference type="AlphaFoldDB" id="A0A3M7T1D7"/>
<proteinExistence type="predicted"/>
<protein>
    <submittedName>
        <fullName evidence="2">Uncharacterized protein</fullName>
    </submittedName>
</protein>
<feature type="region of interest" description="Disordered" evidence="1">
    <location>
        <begin position="90"/>
        <end position="125"/>
    </location>
</feature>
<evidence type="ECO:0000313" key="3">
    <source>
        <dbReference type="Proteomes" id="UP000276133"/>
    </source>
</evidence>
<keyword evidence="3" id="KW-1185">Reference proteome</keyword>
<feature type="region of interest" description="Disordered" evidence="1">
    <location>
        <begin position="153"/>
        <end position="188"/>
    </location>
</feature>
<accession>A0A3M7T1D7</accession>
<sequence length="201" mass="22994">MCSSAAGDKMPVFCVVPRKKQISNLELDDNLIILNETRGFFDANNLIEHYVERILKLHLLKNQIKNSDGLILKNKTIHLRNDDDNFNDVFDAHNREDDTDQKDDGVNQESESWESESEEEFSDSDCTINENINVENLDQTKQIVHNMYLSISTTSDSRAPSPVKSTRQSALSRTPELKASRRSRPTASRKIDKTVCFQFNT</sequence>
<evidence type="ECO:0000313" key="2">
    <source>
        <dbReference type="EMBL" id="RNA41729.1"/>
    </source>
</evidence>
<gene>
    <name evidence="2" type="ORF">BpHYR1_044157</name>
</gene>
<evidence type="ECO:0000256" key="1">
    <source>
        <dbReference type="SAM" id="MobiDB-lite"/>
    </source>
</evidence>
<feature type="compositionally biased region" description="Polar residues" evidence="1">
    <location>
        <begin position="153"/>
        <end position="172"/>
    </location>
</feature>
<reference evidence="2 3" key="1">
    <citation type="journal article" date="2018" name="Sci. Rep.">
        <title>Genomic signatures of local adaptation to the degree of environmental predictability in rotifers.</title>
        <authorList>
            <person name="Franch-Gras L."/>
            <person name="Hahn C."/>
            <person name="Garcia-Roger E.M."/>
            <person name="Carmona M.J."/>
            <person name="Serra M."/>
            <person name="Gomez A."/>
        </authorList>
    </citation>
    <scope>NUCLEOTIDE SEQUENCE [LARGE SCALE GENOMIC DNA]</scope>
    <source>
        <strain evidence="2">HYR1</strain>
    </source>
</reference>
<dbReference type="Proteomes" id="UP000276133">
    <property type="component" value="Unassembled WGS sequence"/>
</dbReference>
<name>A0A3M7T1D7_BRAPC</name>
<feature type="compositionally biased region" description="Acidic residues" evidence="1">
    <location>
        <begin position="111"/>
        <end position="123"/>
    </location>
</feature>
<dbReference type="EMBL" id="REGN01000470">
    <property type="protein sequence ID" value="RNA41729.1"/>
    <property type="molecule type" value="Genomic_DNA"/>
</dbReference>
<comment type="caution">
    <text evidence="2">The sequence shown here is derived from an EMBL/GenBank/DDBJ whole genome shotgun (WGS) entry which is preliminary data.</text>
</comment>